<dbReference type="Pfam" id="PF02028">
    <property type="entry name" value="BCCT"/>
    <property type="match status" value="1"/>
</dbReference>
<feature type="transmembrane region" description="Helical" evidence="8">
    <location>
        <begin position="272"/>
        <end position="301"/>
    </location>
</feature>
<feature type="transmembrane region" description="Helical" evidence="8">
    <location>
        <begin position="152"/>
        <end position="170"/>
    </location>
</feature>
<evidence type="ECO:0000256" key="4">
    <source>
        <dbReference type="ARBA" id="ARBA00022475"/>
    </source>
</evidence>
<evidence type="ECO:0000256" key="6">
    <source>
        <dbReference type="ARBA" id="ARBA00022989"/>
    </source>
</evidence>
<evidence type="ECO:0000313" key="9">
    <source>
        <dbReference type="EMBL" id="HJC63365.1"/>
    </source>
</evidence>
<keyword evidence="7 8" id="KW-0472">Membrane</keyword>
<dbReference type="EMBL" id="DWVZ01000095">
    <property type="protein sequence ID" value="HJC63365.1"/>
    <property type="molecule type" value="Genomic_DNA"/>
</dbReference>
<evidence type="ECO:0000256" key="7">
    <source>
        <dbReference type="ARBA" id="ARBA00023136"/>
    </source>
</evidence>
<feature type="transmembrane region" description="Helical" evidence="8">
    <location>
        <begin position="238"/>
        <end position="260"/>
    </location>
</feature>
<evidence type="ECO:0000256" key="3">
    <source>
        <dbReference type="ARBA" id="ARBA00022448"/>
    </source>
</evidence>
<comment type="similarity">
    <text evidence="2">Belongs to the BCCT transporter (TC 2.A.15) family.</text>
</comment>
<protein>
    <submittedName>
        <fullName evidence="9">BCCT family transporter</fullName>
    </submittedName>
</protein>
<comment type="caution">
    <text evidence="9">The sequence shown here is derived from an EMBL/GenBank/DDBJ whole genome shotgun (WGS) entry which is preliminary data.</text>
</comment>
<sequence>MEEMKSSKKPIRWNVFIPCFIVIGGAAILGIVNNEWLTAVTNAIFSWSLSNFGWLYQIVAIVTLVLVALLAFSKIGNIRFGGAKAQAKYSFGSWFAMTLTGGIATGLITYGVNEVLIYFGNIYGELDGYGIEALSDEAAYFSMGRCFYNWTFIPYAMYALSGVVIAYMYFNRNKELSVSASLIPLFGDKVTTGFWKAIIDILSVLAIALGLASSLGAGLALIGTGLSAAYGIAQGPVVWFILTAIITATFTIASVTGIDKGIKWLAGLTSKIFYVLLIALIIIGPTVYILNMANVGLGYWLDRFWMWGFDPYTVGGEALVTWWTMYDWAIWIAYAPLMGIFFAMIAYGRTIRQFLIINWILPASFGFVWFSVWGGTALKWQIDGKADIITTIQNEGAVAGIWEFLQHIPLGFIIIPVIIVALIAAFSTTADTMSTTISALCTQGARHDEEPAIWQKIVWGVSIGLIACIMVAFGGGAQGVDGVKYLAACGGFVVLIIFILQVAAAIKVFFFDKETKKDIQEGTNER</sequence>
<gene>
    <name evidence="9" type="ORF">H9753_07090</name>
</gene>
<feature type="transmembrane region" description="Helical" evidence="8">
    <location>
        <begin position="12"/>
        <end position="32"/>
    </location>
</feature>
<proteinExistence type="inferred from homology"/>
<organism evidence="9 10">
    <name type="scientific">Candidatus Blautia merdavium</name>
    <dbReference type="NCBI Taxonomy" id="2838494"/>
    <lineage>
        <taxon>Bacteria</taxon>
        <taxon>Bacillati</taxon>
        <taxon>Bacillota</taxon>
        <taxon>Clostridia</taxon>
        <taxon>Lachnospirales</taxon>
        <taxon>Lachnospiraceae</taxon>
        <taxon>Blautia</taxon>
    </lineage>
</organism>
<name>A0A9D2PNZ1_9FIRM</name>
<dbReference type="PANTHER" id="PTHR30047:SF7">
    <property type="entry name" value="HIGH-AFFINITY CHOLINE TRANSPORT PROTEIN"/>
    <property type="match status" value="1"/>
</dbReference>
<feature type="transmembrane region" description="Helical" evidence="8">
    <location>
        <begin position="485"/>
        <end position="510"/>
    </location>
</feature>
<evidence type="ECO:0000256" key="1">
    <source>
        <dbReference type="ARBA" id="ARBA00004651"/>
    </source>
</evidence>
<dbReference type="GO" id="GO:0005886">
    <property type="term" value="C:plasma membrane"/>
    <property type="evidence" value="ECO:0007669"/>
    <property type="project" value="UniProtKB-SubCell"/>
</dbReference>
<dbReference type="Proteomes" id="UP000823886">
    <property type="component" value="Unassembled WGS sequence"/>
</dbReference>
<dbReference type="InterPro" id="IPR000060">
    <property type="entry name" value="BCCT_transptr"/>
</dbReference>
<feature type="transmembrane region" description="Helical" evidence="8">
    <location>
        <begin position="93"/>
        <end position="112"/>
    </location>
</feature>
<reference evidence="9" key="2">
    <citation type="submission" date="2021-04" db="EMBL/GenBank/DDBJ databases">
        <authorList>
            <person name="Gilroy R."/>
        </authorList>
    </citation>
    <scope>NUCLEOTIDE SEQUENCE</scope>
    <source>
        <strain evidence="9">ChiBcec2-3848</strain>
    </source>
</reference>
<dbReference type="GO" id="GO:0022857">
    <property type="term" value="F:transmembrane transporter activity"/>
    <property type="evidence" value="ECO:0007669"/>
    <property type="project" value="InterPro"/>
</dbReference>
<evidence type="ECO:0000256" key="5">
    <source>
        <dbReference type="ARBA" id="ARBA00022692"/>
    </source>
</evidence>
<dbReference type="AlphaFoldDB" id="A0A9D2PNZ1"/>
<evidence type="ECO:0000256" key="2">
    <source>
        <dbReference type="ARBA" id="ARBA00005658"/>
    </source>
</evidence>
<dbReference type="PANTHER" id="PTHR30047">
    <property type="entry name" value="HIGH-AFFINITY CHOLINE TRANSPORT PROTEIN-RELATED"/>
    <property type="match status" value="1"/>
</dbReference>
<keyword evidence="3" id="KW-0813">Transport</keyword>
<feature type="transmembrane region" description="Helical" evidence="8">
    <location>
        <begin position="408"/>
        <end position="426"/>
    </location>
</feature>
<feature type="transmembrane region" description="Helical" evidence="8">
    <location>
        <begin position="328"/>
        <end position="347"/>
    </location>
</feature>
<accession>A0A9D2PNZ1</accession>
<feature type="transmembrane region" description="Helical" evidence="8">
    <location>
        <begin position="52"/>
        <end position="72"/>
    </location>
</feature>
<feature type="transmembrane region" description="Helical" evidence="8">
    <location>
        <begin position="204"/>
        <end position="232"/>
    </location>
</feature>
<feature type="transmembrane region" description="Helical" evidence="8">
    <location>
        <begin position="354"/>
        <end position="373"/>
    </location>
</feature>
<keyword evidence="6 8" id="KW-1133">Transmembrane helix</keyword>
<keyword evidence="5 8" id="KW-0812">Transmembrane</keyword>
<feature type="transmembrane region" description="Helical" evidence="8">
    <location>
        <begin position="457"/>
        <end position="479"/>
    </location>
</feature>
<reference evidence="9" key="1">
    <citation type="journal article" date="2021" name="PeerJ">
        <title>Extensive microbial diversity within the chicken gut microbiome revealed by metagenomics and culture.</title>
        <authorList>
            <person name="Gilroy R."/>
            <person name="Ravi A."/>
            <person name="Getino M."/>
            <person name="Pursley I."/>
            <person name="Horton D.L."/>
            <person name="Alikhan N.F."/>
            <person name="Baker D."/>
            <person name="Gharbi K."/>
            <person name="Hall N."/>
            <person name="Watson M."/>
            <person name="Adriaenssens E.M."/>
            <person name="Foster-Nyarko E."/>
            <person name="Jarju S."/>
            <person name="Secka A."/>
            <person name="Antonio M."/>
            <person name="Oren A."/>
            <person name="Chaudhuri R.R."/>
            <person name="La Ragione R."/>
            <person name="Hildebrand F."/>
            <person name="Pallen M.J."/>
        </authorList>
    </citation>
    <scope>NUCLEOTIDE SEQUENCE</scope>
    <source>
        <strain evidence="9">ChiBcec2-3848</strain>
    </source>
</reference>
<comment type="subcellular location">
    <subcellularLocation>
        <location evidence="1">Cell membrane</location>
        <topology evidence="1">Multi-pass membrane protein</topology>
    </subcellularLocation>
</comment>
<keyword evidence="4" id="KW-1003">Cell membrane</keyword>
<evidence type="ECO:0000313" key="10">
    <source>
        <dbReference type="Proteomes" id="UP000823886"/>
    </source>
</evidence>
<evidence type="ECO:0000256" key="8">
    <source>
        <dbReference type="SAM" id="Phobius"/>
    </source>
</evidence>